<dbReference type="PhylomeDB" id="A7SP14"/>
<dbReference type="InterPro" id="IPR027914">
    <property type="entry name" value="DUF4456"/>
</dbReference>
<evidence type="ECO:0000313" key="3">
    <source>
        <dbReference type="Proteomes" id="UP000001593"/>
    </source>
</evidence>
<protein>
    <recommendedName>
        <fullName evidence="1">DUF4456 domain-containing protein</fullName>
    </recommendedName>
</protein>
<dbReference type="PANTHER" id="PTHR21444">
    <property type="entry name" value="COILED-COIL DOMAIN-CONTAINING PROTEIN 180"/>
    <property type="match status" value="1"/>
</dbReference>
<dbReference type="InParanoid" id="A7SP14"/>
<dbReference type="AlphaFoldDB" id="A7SP14"/>
<organism evidence="2 3">
    <name type="scientific">Nematostella vectensis</name>
    <name type="common">Starlet sea anemone</name>
    <dbReference type="NCBI Taxonomy" id="45351"/>
    <lineage>
        <taxon>Eukaryota</taxon>
        <taxon>Metazoa</taxon>
        <taxon>Cnidaria</taxon>
        <taxon>Anthozoa</taxon>
        <taxon>Hexacorallia</taxon>
        <taxon>Actiniaria</taxon>
        <taxon>Edwardsiidae</taxon>
        <taxon>Nematostella</taxon>
    </lineage>
</organism>
<dbReference type="Proteomes" id="UP000001593">
    <property type="component" value="Unassembled WGS sequence"/>
</dbReference>
<evidence type="ECO:0000259" key="1">
    <source>
        <dbReference type="Pfam" id="PF14644"/>
    </source>
</evidence>
<keyword evidence="3" id="KW-1185">Reference proteome</keyword>
<proteinExistence type="predicted"/>
<evidence type="ECO:0000313" key="2">
    <source>
        <dbReference type="EMBL" id="EDO34559.1"/>
    </source>
</evidence>
<name>A7SP14_NEMVE</name>
<feature type="domain" description="DUF4456" evidence="1">
    <location>
        <begin position="29"/>
        <end position="210"/>
    </location>
</feature>
<sequence>MRQEVFGVRRKSRRGQIKNVLREGLEGLLATAEMYYKQKGTQRAPTRPQAIQDNFDACAEILVQRLQSYKTQADEYHNSCIQACTVVSKKAQYYFASFGKKIVTGFSSCLTSSSMCYFPQHHQSQLRPTLGHPQNRQELDTLCGSETRRKTESIDGIQEHSSALLQSEVEFGGTLVQNLAQTCETMLLQFDAVLTLEDVERLNRRQKAVKDYCVKNSLVARKTGSNFSVSLTTVRSPSVKTVKTTAAHIAVIKARDNAFELTPCTISSSGNSICISFFLKCCRKNRRISSLNTPIRAQYITGSIKAFGSTSVFAFGSTLDIACAALSSPENRIAITTNQGPYVRTNTPVVTAEIVFVRLALILRKTPSTLTCIDIQARANDTVQFNRCYDINL</sequence>
<dbReference type="HOGENOM" id="CLU_702671_0_0_1"/>
<dbReference type="STRING" id="45351.A7SP14"/>
<dbReference type="PANTHER" id="PTHR21444:SF14">
    <property type="entry name" value="COILED-COIL DOMAIN-CONTAINING PROTEIN 180"/>
    <property type="match status" value="1"/>
</dbReference>
<accession>A7SP14</accession>
<dbReference type="eggNOG" id="ENOG502S151">
    <property type="taxonomic scope" value="Eukaryota"/>
</dbReference>
<gene>
    <name evidence="2" type="ORF">NEMVEDRAFT_v1g215187</name>
</gene>
<dbReference type="Pfam" id="PF14644">
    <property type="entry name" value="DUF4456"/>
    <property type="match status" value="1"/>
</dbReference>
<dbReference type="EMBL" id="DS469726">
    <property type="protein sequence ID" value="EDO34559.1"/>
    <property type="molecule type" value="Genomic_DNA"/>
</dbReference>
<reference evidence="2 3" key="1">
    <citation type="journal article" date="2007" name="Science">
        <title>Sea anemone genome reveals ancestral eumetazoan gene repertoire and genomic organization.</title>
        <authorList>
            <person name="Putnam N.H."/>
            <person name="Srivastava M."/>
            <person name="Hellsten U."/>
            <person name="Dirks B."/>
            <person name="Chapman J."/>
            <person name="Salamov A."/>
            <person name="Terry A."/>
            <person name="Shapiro H."/>
            <person name="Lindquist E."/>
            <person name="Kapitonov V.V."/>
            <person name="Jurka J."/>
            <person name="Genikhovich G."/>
            <person name="Grigoriev I.V."/>
            <person name="Lucas S.M."/>
            <person name="Steele R.E."/>
            <person name="Finnerty J.R."/>
            <person name="Technau U."/>
            <person name="Martindale M.Q."/>
            <person name="Rokhsar D.S."/>
        </authorList>
    </citation>
    <scope>NUCLEOTIDE SEQUENCE [LARGE SCALE GENOMIC DNA]</scope>
    <source>
        <strain evidence="3">CH2 X CH6</strain>
    </source>
</reference>